<dbReference type="InterPro" id="IPR040521">
    <property type="entry name" value="KDZ"/>
</dbReference>
<evidence type="ECO:0008006" key="4">
    <source>
        <dbReference type="Google" id="ProtNLM"/>
    </source>
</evidence>
<organism evidence="2 3">
    <name type="scientific">Mycena sanguinolenta</name>
    <dbReference type="NCBI Taxonomy" id="230812"/>
    <lineage>
        <taxon>Eukaryota</taxon>
        <taxon>Fungi</taxon>
        <taxon>Dikarya</taxon>
        <taxon>Basidiomycota</taxon>
        <taxon>Agaricomycotina</taxon>
        <taxon>Agaricomycetes</taxon>
        <taxon>Agaricomycetidae</taxon>
        <taxon>Agaricales</taxon>
        <taxon>Marasmiineae</taxon>
        <taxon>Mycenaceae</taxon>
        <taxon>Mycena</taxon>
    </lineage>
</organism>
<evidence type="ECO:0000256" key="1">
    <source>
        <dbReference type="SAM" id="MobiDB-lite"/>
    </source>
</evidence>
<dbReference type="PANTHER" id="PTHR33096:SF1">
    <property type="entry name" value="CXC1-LIKE CYSTEINE CLUSTER ASSOCIATED WITH KDZ TRANSPOSASES DOMAIN-CONTAINING PROTEIN"/>
    <property type="match status" value="1"/>
</dbReference>
<dbReference type="Pfam" id="PF18758">
    <property type="entry name" value="KDZ"/>
    <property type="match status" value="1"/>
</dbReference>
<dbReference type="EMBL" id="JACAZH010000027">
    <property type="protein sequence ID" value="KAF7341568.1"/>
    <property type="molecule type" value="Genomic_DNA"/>
</dbReference>
<dbReference type="OrthoDB" id="2505969at2759"/>
<keyword evidence="3" id="KW-1185">Reference proteome</keyword>
<reference evidence="2" key="1">
    <citation type="submission" date="2020-05" db="EMBL/GenBank/DDBJ databases">
        <title>Mycena genomes resolve the evolution of fungal bioluminescence.</title>
        <authorList>
            <person name="Tsai I.J."/>
        </authorList>
    </citation>
    <scope>NUCLEOTIDE SEQUENCE</scope>
    <source>
        <strain evidence="2">160909Yilan</strain>
    </source>
</reference>
<feature type="region of interest" description="Disordered" evidence="1">
    <location>
        <begin position="430"/>
        <end position="471"/>
    </location>
</feature>
<dbReference type="Proteomes" id="UP000623467">
    <property type="component" value="Unassembled WGS sequence"/>
</dbReference>
<gene>
    <name evidence="2" type="ORF">MSAN_02053700</name>
</gene>
<name>A0A8H6XHE7_9AGAR</name>
<accession>A0A8H6XHE7</accession>
<evidence type="ECO:0000313" key="2">
    <source>
        <dbReference type="EMBL" id="KAF7341568.1"/>
    </source>
</evidence>
<proteinExistence type="predicted"/>
<comment type="caution">
    <text evidence="2">The sequence shown here is derived from an EMBL/GenBank/DDBJ whole genome shotgun (WGS) entry which is preliminary data.</text>
</comment>
<evidence type="ECO:0000313" key="3">
    <source>
        <dbReference type="Proteomes" id="UP000623467"/>
    </source>
</evidence>
<sequence>MNADKAHLMYAHGAFDVHTTGAPAWSLCGICGLRAIAPRDYSAHGTLLQLVSMARGGLSSKSRIRVGGRGGVKQQIIPVNKTAAQRAAARREYDNSIAGLSFIQREEMLDLRNDHDYDMADVCLEDDWLPLGPGDNDDWEDTVGPGIHTFPPGEEAVLQSHAGGEAIMHQLMEGMRPGRGDPRTRSFRVQRQVDAWESQLPLLVDAYLQFKDMGAVETVGHWPLNVVGFDESGPRLFSHPADVVRSNQTLIRHGYIGGSPEKPAIAFSIHTFEIYRQIHRVCPRYTIESLAKTLCYLHQVPRKSYLAEQLTTAYDAYLAILREVDVIVQRALGRDETWDWKNICPPCFYKVKNELPLKLSWLGSLDGNNSLKLVDSTFRSGHPRFDNRQSRSFRWLTPSEVDKYMDEVAKSAKVSMATSAAMDSVIESLRSPSPSASVTPDSAAANHATASAFPQASEFPDGPSNDVDNGDDGDVAWLNINELSEGDADELRKCVNSCVERWKVAGPEARKKMFALFAVSGIFISVCRHGHVLVLCDMIRSGELMKYPLAIVAKLFDRYGCDPGIGYDIMCAFFKTLLRSSLGRKTVGLRMRGIVPAFHGHAHNRMCQIGWHPMYVDGAGLEDFEECERTFCLSNHLASCTRLSTPFHRQQQIDEHFHFHDLDKHAASGNFIFQNYRQAVEKITTNRLQLSILEANLGTTAADYEKDLQDERAHLESLLHEPADVQRNVDYIELLQKLQIVTDANAAAVRDHKNLDALIINHGYTRPQIAQVRTRYRTAYNRLVLVEEEVSRFEEEHGFAERWTTSSKEYNDALLLTTERRYRRAVDNLERLVVQRLLELTKLSMSGVAYKLRDKIGKALKSRADAIHRALNEYNAAAAALSLTSFATPVLIFANSHGLIRNAAKPVFCTLGIKRALEEIRRLNIEITRIITFSIDEHIDFYRAVRANYLTRPHVARELSERWQYKARIYESIVKRFVKTSRLPGFSGSLFPGEHLERDPAMNADYPLPPWAAITLGLSQVVGQYEEEDDGEDRPRELTGLDGDSVIQLMDSLEISGLEELV</sequence>
<feature type="compositionally biased region" description="Low complexity" evidence="1">
    <location>
        <begin position="443"/>
        <end position="452"/>
    </location>
</feature>
<dbReference type="PANTHER" id="PTHR33096">
    <property type="entry name" value="CXC2 DOMAIN-CONTAINING PROTEIN"/>
    <property type="match status" value="1"/>
</dbReference>
<protein>
    <recommendedName>
        <fullName evidence="4">CxC1-like cysteine cluster associated with KDZ transposases domain-containing protein</fullName>
    </recommendedName>
</protein>
<feature type="compositionally biased region" description="Polar residues" evidence="1">
    <location>
        <begin position="430"/>
        <end position="440"/>
    </location>
</feature>
<dbReference type="AlphaFoldDB" id="A0A8H6XHE7"/>